<dbReference type="Proteomes" id="UP001161406">
    <property type="component" value="Unassembled WGS sequence"/>
</dbReference>
<protein>
    <recommendedName>
        <fullName evidence="1">Polysaccharide pyruvyl transferase domain-containing protein</fullName>
    </recommendedName>
</protein>
<dbReference type="PANTHER" id="PTHR36836">
    <property type="entry name" value="COLANIC ACID BIOSYNTHESIS PROTEIN WCAK"/>
    <property type="match status" value="1"/>
</dbReference>
<keyword evidence="3" id="KW-1185">Reference proteome</keyword>
<dbReference type="RefSeq" id="WP_284388736.1">
    <property type="nucleotide sequence ID" value="NZ_BSNG01000001.1"/>
</dbReference>
<gene>
    <name evidence="2" type="ORF">GCM10007913_11200</name>
</gene>
<name>A0ABQ5UB52_9HYPH</name>
<dbReference type="Pfam" id="PF04230">
    <property type="entry name" value="PS_pyruv_trans"/>
    <property type="match status" value="1"/>
</dbReference>
<accession>A0ABQ5UB52</accession>
<sequence>MKGLHIALLWHTFGHGNLGVDALARGNASVIRAAAAAVGVPVRFTSLGTGQNHAVPDFPDDVAIGPAPRLKPLLRGKSDFMDVIRRSDLVFDIGEGDSFTDLYGGLRYGFLLGTKLAVLAARRPLIIAPQTIGPFDNPVRRWLAAAVLRRADAVYTRDGLSTAFLQDNGVLANTDEFIDVAFALPFERAGRVGGQVRVGINVSGLLYNGGYSGRNDLGMRLDYAALMHKLIESLLARQDVETHLIVHVTGNGGPDDDLPVARLLARRYPGLVLAPVFGTSVEAKGYISGMDYVVAGRMHAAIAALSAGVPVMPVAYSRKFNGLFGTLDYPHMVDGRATSTEAALAALIDGFERRAELQDAVRHGLAIARRRLAAYQDTVAGLLEARVAARPSNR</sequence>
<proteinExistence type="predicted"/>
<evidence type="ECO:0000313" key="3">
    <source>
        <dbReference type="Proteomes" id="UP001161406"/>
    </source>
</evidence>
<reference evidence="2" key="2">
    <citation type="submission" date="2023-01" db="EMBL/GenBank/DDBJ databases">
        <title>Draft genome sequence of Devosia yakushimensis strain NBRC 103855.</title>
        <authorList>
            <person name="Sun Q."/>
            <person name="Mori K."/>
        </authorList>
    </citation>
    <scope>NUCLEOTIDE SEQUENCE</scope>
    <source>
        <strain evidence="2">NBRC 103855</strain>
    </source>
</reference>
<dbReference type="PANTHER" id="PTHR36836:SF1">
    <property type="entry name" value="COLANIC ACID BIOSYNTHESIS PROTEIN WCAK"/>
    <property type="match status" value="1"/>
</dbReference>
<evidence type="ECO:0000313" key="2">
    <source>
        <dbReference type="EMBL" id="GLQ09188.1"/>
    </source>
</evidence>
<evidence type="ECO:0000259" key="1">
    <source>
        <dbReference type="Pfam" id="PF04230"/>
    </source>
</evidence>
<reference evidence="2" key="1">
    <citation type="journal article" date="2014" name="Int. J. Syst. Evol. Microbiol.">
        <title>Complete genome of a new Firmicutes species belonging to the dominant human colonic microbiota ('Ruminococcus bicirculans') reveals two chromosomes and a selective capacity to utilize plant glucans.</title>
        <authorList>
            <consortium name="NISC Comparative Sequencing Program"/>
            <person name="Wegmann U."/>
            <person name="Louis P."/>
            <person name="Goesmann A."/>
            <person name="Henrissat B."/>
            <person name="Duncan S.H."/>
            <person name="Flint H.J."/>
        </authorList>
    </citation>
    <scope>NUCLEOTIDE SEQUENCE</scope>
    <source>
        <strain evidence="2">NBRC 103855</strain>
    </source>
</reference>
<dbReference type="InterPro" id="IPR007345">
    <property type="entry name" value="Polysacch_pyruvyl_Trfase"/>
</dbReference>
<comment type="caution">
    <text evidence="2">The sequence shown here is derived from an EMBL/GenBank/DDBJ whole genome shotgun (WGS) entry which is preliminary data.</text>
</comment>
<dbReference type="EMBL" id="BSNG01000001">
    <property type="protein sequence ID" value="GLQ09188.1"/>
    <property type="molecule type" value="Genomic_DNA"/>
</dbReference>
<organism evidence="2 3">
    <name type="scientific">Devosia yakushimensis</name>
    <dbReference type="NCBI Taxonomy" id="470028"/>
    <lineage>
        <taxon>Bacteria</taxon>
        <taxon>Pseudomonadati</taxon>
        <taxon>Pseudomonadota</taxon>
        <taxon>Alphaproteobacteria</taxon>
        <taxon>Hyphomicrobiales</taxon>
        <taxon>Devosiaceae</taxon>
        <taxon>Devosia</taxon>
    </lineage>
</organism>
<feature type="domain" description="Polysaccharide pyruvyl transferase" evidence="1">
    <location>
        <begin position="80"/>
        <end position="317"/>
    </location>
</feature>